<dbReference type="InterPro" id="IPR001254">
    <property type="entry name" value="Trypsin_dom"/>
</dbReference>
<dbReference type="AlphaFoldDB" id="A0A821QGD1"/>
<gene>
    <name evidence="8" type="ORF">PMACD_LOCUS4593</name>
</gene>
<keyword evidence="3" id="KW-1015">Disulfide bond</keyword>
<dbReference type="Pfam" id="PF00089">
    <property type="entry name" value="Trypsin"/>
    <property type="match status" value="2"/>
</dbReference>
<dbReference type="SUPFAM" id="SSF50494">
    <property type="entry name" value="Trypsin-like serine proteases"/>
    <property type="match status" value="1"/>
</dbReference>
<evidence type="ECO:0000256" key="1">
    <source>
        <dbReference type="ARBA" id="ARBA00004239"/>
    </source>
</evidence>
<name>A0A821QGD1_9NEOP</name>
<keyword evidence="4" id="KW-1199">Hemostasis impairing toxin</keyword>
<dbReference type="Gene3D" id="2.40.10.10">
    <property type="entry name" value="Trypsin-like serine proteases"/>
    <property type="match status" value="2"/>
</dbReference>
<evidence type="ECO:0000313" key="8">
    <source>
        <dbReference type="EMBL" id="CAF4820878.1"/>
    </source>
</evidence>
<protein>
    <recommendedName>
        <fullName evidence="7">Peptidase S1 domain-containing protein</fullName>
    </recommendedName>
</protein>
<dbReference type="FunFam" id="2.40.10.10:FF:000068">
    <property type="entry name" value="transmembrane protease serine 2"/>
    <property type="match status" value="1"/>
</dbReference>
<dbReference type="CDD" id="cd00190">
    <property type="entry name" value="Tryp_SPc"/>
    <property type="match status" value="1"/>
</dbReference>
<organism evidence="8 9">
    <name type="scientific">Pieris macdunnoughi</name>
    <dbReference type="NCBI Taxonomy" id="345717"/>
    <lineage>
        <taxon>Eukaryota</taxon>
        <taxon>Metazoa</taxon>
        <taxon>Ecdysozoa</taxon>
        <taxon>Arthropoda</taxon>
        <taxon>Hexapoda</taxon>
        <taxon>Insecta</taxon>
        <taxon>Pterygota</taxon>
        <taxon>Neoptera</taxon>
        <taxon>Endopterygota</taxon>
        <taxon>Lepidoptera</taxon>
        <taxon>Glossata</taxon>
        <taxon>Ditrysia</taxon>
        <taxon>Papilionoidea</taxon>
        <taxon>Pieridae</taxon>
        <taxon>Pierinae</taxon>
        <taxon>Pieris</taxon>
    </lineage>
</organism>
<dbReference type="EMBL" id="CAJOBZ010000008">
    <property type="protein sequence ID" value="CAF4820878.1"/>
    <property type="molecule type" value="Genomic_DNA"/>
</dbReference>
<dbReference type="OrthoDB" id="546450at2759"/>
<dbReference type="GO" id="GO:0006508">
    <property type="term" value="P:proteolysis"/>
    <property type="evidence" value="ECO:0007669"/>
    <property type="project" value="InterPro"/>
</dbReference>
<dbReference type="PANTHER" id="PTHR24252">
    <property type="entry name" value="ACROSIN-RELATED"/>
    <property type="match status" value="1"/>
</dbReference>
<dbReference type="GO" id="GO:0090729">
    <property type="term" value="F:toxin activity"/>
    <property type="evidence" value="ECO:0007669"/>
    <property type="project" value="UniProtKB-KW"/>
</dbReference>
<dbReference type="InterPro" id="IPR009003">
    <property type="entry name" value="Peptidase_S1_PA"/>
</dbReference>
<dbReference type="PROSITE" id="PS00134">
    <property type="entry name" value="TRYPSIN_HIS"/>
    <property type="match status" value="1"/>
</dbReference>
<dbReference type="PRINTS" id="PR00722">
    <property type="entry name" value="CHYMOTRYPSIN"/>
</dbReference>
<dbReference type="GO" id="GO:0005576">
    <property type="term" value="C:extracellular region"/>
    <property type="evidence" value="ECO:0007669"/>
    <property type="project" value="UniProtKB-SubCell"/>
</dbReference>
<feature type="domain" description="Peptidase S1" evidence="7">
    <location>
        <begin position="37"/>
        <end position="189"/>
    </location>
</feature>
<evidence type="ECO:0000256" key="6">
    <source>
        <dbReference type="ARBA" id="ARBA00084094"/>
    </source>
</evidence>
<dbReference type="SMART" id="SM00020">
    <property type="entry name" value="Tryp_SPc"/>
    <property type="match status" value="1"/>
</dbReference>
<comment type="caution">
    <text evidence="8">The sequence shown here is derived from an EMBL/GenBank/DDBJ whole genome shotgun (WGS) entry which is preliminary data.</text>
</comment>
<reference evidence="8" key="1">
    <citation type="submission" date="2021-02" db="EMBL/GenBank/DDBJ databases">
        <authorList>
            <person name="Steward A R."/>
        </authorList>
    </citation>
    <scope>NUCLEOTIDE SEQUENCE</scope>
</reference>
<dbReference type="GO" id="GO:0004252">
    <property type="term" value="F:serine-type endopeptidase activity"/>
    <property type="evidence" value="ECO:0007669"/>
    <property type="project" value="InterPro"/>
</dbReference>
<keyword evidence="2" id="KW-0800">Toxin</keyword>
<dbReference type="PROSITE" id="PS50240">
    <property type="entry name" value="TRYPSIN_DOM"/>
    <property type="match status" value="1"/>
</dbReference>
<dbReference type="InterPro" id="IPR018114">
    <property type="entry name" value="TRYPSIN_HIS"/>
</dbReference>
<evidence type="ECO:0000256" key="3">
    <source>
        <dbReference type="ARBA" id="ARBA00023157"/>
    </source>
</evidence>
<comment type="function">
    <text evidence="5">Fibrinolytic activity; shows preferential cleavage of Arg-Gly bonds in all three fibrinogen chains. Contact with the caterpillars causes severe bleeding, due the anticoagulant effect of the protein.</text>
</comment>
<dbReference type="InterPro" id="IPR001314">
    <property type="entry name" value="Peptidase_S1A"/>
</dbReference>
<evidence type="ECO:0000256" key="4">
    <source>
        <dbReference type="ARBA" id="ARBA00023240"/>
    </source>
</evidence>
<evidence type="ECO:0000313" key="9">
    <source>
        <dbReference type="Proteomes" id="UP000663880"/>
    </source>
</evidence>
<accession>A0A821QGD1</accession>
<comment type="subcellular location">
    <subcellularLocation>
        <location evidence="1">Secreted</location>
        <location evidence="1">Extracellular space</location>
    </subcellularLocation>
</comment>
<dbReference type="PANTHER" id="PTHR24252:SF7">
    <property type="entry name" value="HYALIN"/>
    <property type="match status" value="1"/>
</dbReference>
<proteinExistence type="predicted"/>
<sequence>MIGKWGVLYPNHVRSKFERIYSWWLFKCGERNDVSRIVGGTDAAINEFPWIVKLSYFKRFYCGGTVINDRYVVTAAHCVKGFMWFMIKVTFGEHNRCNATIRPETRFVIRVTANKFSLTNFDNDIALLRLNDRIPMSAAIKPICLPTDHCVVSWGNGCARIGYPGVYTRITKYLAWIKENTQDGCYCSD</sequence>
<evidence type="ECO:0000259" key="7">
    <source>
        <dbReference type="PROSITE" id="PS50240"/>
    </source>
</evidence>
<keyword evidence="9" id="KW-1185">Reference proteome</keyword>
<dbReference type="InterPro" id="IPR043504">
    <property type="entry name" value="Peptidase_S1_PA_chymotrypsin"/>
</dbReference>
<dbReference type="Proteomes" id="UP000663880">
    <property type="component" value="Unassembled WGS sequence"/>
</dbReference>
<evidence type="ECO:0000256" key="5">
    <source>
        <dbReference type="ARBA" id="ARBA00055534"/>
    </source>
</evidence>
<keyword evidence="6" id="KW-1205">Fibrinolytic toxin</keyword>
<evidence type="ECO:0000256" key="2">
    <source>
        <dbReference type="ARBA" id="ARBA00022656"/>
    </source>
</evidence>